<evidence type="ECO:0000259" key="2">
    <source>
        <dbReference type="PROSITE" id="PS50966"/>
    </source>
</evidence>
<evidence type="ECO:0000313" key="4">
    <source>
        <dbReference type="Proteomes" id="UP000688947"/>
    </source>
</evidence>
<accession>A0A8T1TP13</accession>
<dbReference type="EMBL" id="JAENGZ010002500">
    <property type="protein sequence ID" value="KAG6943549.1"/>
    <property type="molecule type" value="Genomic_DNA"/>
</dbReference>
<dbReference type="PROSITE" id="PS50966">
    <property type="entry name" value="ZF_SWIM"/>
    <property type="match status" value="1"/>
</dbReference>
<keyword evidence="1" id="KW-0862">Zinc</keyword>
<comment type="caution">
    <text evidence="3">The sequence shown here is derived from an EMBL/GenBank/DDBJ whole genome shotgun (WGS) entry which is preliminary data.</text>
</comment>
<sequence>MNIALGTTTHWVASAMEGQYNFAVAHGSLDRYTSTDNGTSVTVRNEHHAYQLQKDSWMCDCEFAITMKLPCRHSMLLKKFIRSAFTMPLSAIPARFDQMVWAESRFGGRHRGTFDSLIAMVFKAVRNNEIVPLSERENYRSAQQAFGKIS</sequence>
<evidence type="ECO:0000256" key="1">
    <source>
        <dbReference type="PROSITE-ProRule" id="PRU00325"/>
    </source>
</evidence>
<keyword evidence="1" id="KW-0863">Zinc-finger</keyword>
<dbReference type="Proteomes" id="UP000688947">
    <property type="component" value="Unassembled WGS sequence"/>
</dbReference>
<name>A0A8T1TP13_9STRA</name>
<dbReference type="OrthoDB" id="96470at2759"/>
<dbReference type="VEuPathDB" id="FungiDB:PC110_g23383"/>
<protein>
    <recommendedName>
        <fullName evidence="2">SWIM-type domain-containing protein</fullName>
    </recommendedName>
</protein>
<dbReference type="InterPro" id="IPR007527">
    <property type="entry name" value="Znf_SWIM"/>
</dbReference>
<dbReference type="AlphaFoldDB" id="A0A8T1TP13"/>
<feature type="non-terminal residue" evidence="3">
    <location>
        <position position="1"/>
    </location>
</feature>
<dbReference type="GO" id="GO:0008270">
    <property type="term" value="F:zinc ion binding"/>
    <property type="evidence" value="ECO:0007669"/>
    <property type="project" value="UniProtKB-KW"/>
</dbReference>
<keyword evidence="1" id="KW-0479">Metal-binding</keyword>
<reference evidence="3" key="1">
    <citation type="submission" date="2021-01" db="EMBL/GenBank/DDBJ databases">
        <title>Phytophthora aleatoria, a newly-described species from Pinus radiata is distinct from Phytophthora cactorum isolates based on comparative genomics.</title>
        <authorList>
            <person name="Mcdougal R."/>
            <person name="Panda P."/>
            <person name="Williams N."/>
            <person name="Studholme D.J."/>
        </authorList>
    </citation>
    <scope>NUCLEOTIDE SEQUENCE</scope>
    <source>
        <strain evidence="3">NZFS 3830</strain>
    </source>
</reference>
<feature type="domain" description="SWIM-type" evidence="2">
    <location>
        <begin position="50"/>
        <end position="82"/>
    </location>
</feature>
<gene>
    <name evidence="3" type="ORF">JG687_00018387</name>
</gene>
<proteinExistence type="predicted"/>
<organism evidence="3 4">
    <name type="scientific">Phytophthora cactorum</name>
    <dbReference type="NCBI Taxonomy" id="29920"/>
    <lineage>
        <taxon>Eukaryota</taxon>
        <taxon>Sar</taxon>
        <taxon>Stramenopiles</taxon>
        <taxon>Oomycota</taxon>
        <taxon>Peronosporomycetes</taxon>
        <taxon>Peronosporales</taxon>
        <taxon>Peronosporaceae</taxon>
        <taxon>Phytophthora</taxon>
    </lineage>
</organism>
<evidence type="ECO:0000313" key="3">
    <source>
        <dbReference type="EMBL" id="KAG6943549.1"/>
    </source>
</evidence>